<dbReference type="GO" id="GO:0006357">
    <property type="term" value="P:regulation of transcription by RNA polymerase II"/>
    <property type="evidence" value="ECO:0007669"/>
    <property type="project" value="TreeGrafter"/>
</dbReference>
<dbReference type="Pfam" id="PF07904">
    <property type="entry name" value="Eaf7"/>
    <property type="match status" value="1"/>
</dbReference>
<evidence type="ECO:0000256" key="3">
    <source>
        <dbReference type="ARBA" id="ARBA00022853"/>
    </source>
</evidence>
<evidence type="ECO:0000256" key="2">
    <source>
        <dbReference type="ARBA" id="ARBA00007117"/>
    </source>
</evidence>
<evidence type="ECO:0000256" key="4">
    <source>
        <dbReference type="ARBA" id="ARBA00023015"/>
    </source>
</evidence>
<evidence type="ECO:0000256" key="7">
    <source>
        <dbReference type="SAM" id="MobiDB-lite"/>
    </source>
</evidence>
<dbReference type="Proteomes" id="UP000603453">
    <property type="component" value="Unassembled WGS sequence"/>
</dbReference>
<evidence type="ECO:0000256" key="5">
    <source>
        <dbReference type="ARBA" id="ARBA00023163"/>
    </source>
</evidence>
<evidence type="ECO:0000313" key="9">
    <source>
        <dbReference type="Proteomes" id="UP000603453"/>
    </source>
</evidence>
<accession>A0A8H7RAN1</accession>
<feature type="compositionally biased region" description="Polar residues" evidence="7">
    <location>
        <begin position="166"/>
        <end position="178"/>
    </location>
</feature>
<keyword evidence="3" id="KW-0156">Chromatin regulator</keyword>
<keyword evidence="6" id="KW-0539">Nucleus</keyword>
<dbReference type="PANTHER" id="PTHR13581:SF5">
    <property type="entry name" value="MRG_MORF4L-BINDING PROTEIN"/>
    <property type="match status" value="1"/>
</dbReference>
<proteinExistence type="inferred from homology"/>
<gene>
    <name evidence="8" type="ORF">INT47_007588</name>
</gene>
<evidence type="ECO:0000256" key="6">
    <source>
        <dbReference type="ARBA" id="ARBA00023242"/>
    </source>
</evidence>
<reference evidence="8" key="1">
    <citation type="submission" date="2020-12" db="EMBL/GenBank/DDBJ databases">
        <title>Metabolic potential, ecology and presence of endohyphal bacteria is reflected in genomic diversity of Mucoromycotina.</title>
        <authorList>
            <person name="Muszewska A."/>
            <person name="Okrasinska A."/>
            <person name="Steczkiewicz K."/>
            <person name="Drgas O."/>
            <person name="Orlowska M."/>
            <person name="Perlinska-Lenart U."/>
            <person name="Aleksandrzak-Piekarczyk T."/>
            <person name="Szatraj K."/>
            <person name="Zielenkiewicz U."/>
            <person name="Pilsyk S."/>
            <person name="Malc E."/>
            <person name="Mieczkowski P."/>
            <person name="Kruszewska J.S."/>
            <person name="Biernat P."/>
            <person name="Pawlowska J."/>
        </authorList>
    </citation>
    <scope>NUCLEOTIDE SEQUENCE</scope>
    <source>
        <strain evidence="8">WA0000017839</strain>
    </source>
</reference>
<dbReference type="GO" id="GO:0005634">
    <property type="term" value="C:nucleus"/>
    <property type="evidence" value="ECO:0007669"/>
    <property type="project" value="UniProtKB-SubCell"/>
</dbReference>
<dbReference type="OrthoDB" id="5595141at2759"/>
<feature type="compositionally biased region" description="Basic and acidic residues" evidence="7">
    <location>
        <begin position="128"/>
        <end position="140"/>
    </location>
</feature>
<dbReference type="AlphaFoldDB" id="A0A8H7RAN1"/>
<feature type="region of interest" description="Disordered" evidence="7">
    <location>
        <begin position="95"/>
        <end position="237"/>
    </location>
</feature>
<dbReference type="PANTHER" id="PTHR13581">
    <property type="entry name" value="MRG-BINDING PROTEIN"/>
    <property type="match status" value="1"/>
</dbReference>
<dbReference type="GO" id="GO:0006325">
    <property type="term" value="P:chromatin organization"/>
    <property type="evidence" value="ECO:0007669"/>
    <property type="project" value="UniProtKB-KW"/>
</dbReference>
<evidence type="ECO:0000313" key="8">
    <source>
        <dbReference type="EMBL" id="KAG2206832.1"/>
    </source>
</evidence>
<comment type="caution">
    <text evidence="8">The sequence shown here is derived from an EMBL/GenBank/DDBJ whole genome shotgun (WGS) entry which is preliminary data.</text>
</comment>
<dbReference type="InterPro" id="IPR012423">
    <property type="entry name" value="Eaf7/MRGBP"/>
</dbReference>
<dbReference type="GO" id="GO:0035267">
    <property type="term" value="C:NuA4 histone acetyltransferase complex"/>
    <property type="evidence" value="ECO:0007669"/>
    <property type="project" value="TreeGrafter"/>
</dbReference>
<dbReference type="EMBL" id="JAEPRD010000028">
    <property type="protein sequence ID" value="KAG2206832.1"/>
    <property type="molecule type" value="Genomic_DNA"/>
</dbReference>
<keyword evidence="5" id="KW-0804">Transcription</keyword>
<keyword evidence="4" id="KW-0805">Transcription regulation</keyword>
<evidence type="ECO:0000256" key="1">
    <source>
        <dbReference type="ARBA" id="ARBA00004123"/>
    </source>
</evidence>
<organism evidence="8 9">
    <name type="scientific">Mucor saturninus</name>
    <dbReference type="NCBI Taxonomy" id="64648"/>
    <lineage>
        <taxon>Eukaryota</taxon>
        <taxon>Fungi</taxon>
        <taxon>Fungi incertae sedis</taxon>
        <taxon>Mucoromycota</taxon>
        <taxon>Mucoromycotina</taxon>
        <taxon>Mucoromycetes</taxon>
        <taxon>Mucorales</taxon>
        <taxon>Mucorineae</taxon>
        <taxon>Mucoraceae</taxon>
        <taxon>Mucor</taxon>
    </lineage>
</organism>
<sequence length="237" mass="27506">MSEFTTEPQYADDPIKLELGHELPNFDAHVNKEWDAQMELALLNAISRCKPVGIHKHFRIISVQKQFNQHSPVRCSIKEIWQRLGEFYGMSALDELEEEDEEQESEAEEEEKKRHEFSLPLEEYEQLISEHRQDDQSSVHEEEEEENSPAIPPAKRTRTSKREHSPANSVAESMTSTPEPEEKSSRRTSRGTRKSEYTPEPSTPNSQRSYHTTSRRTGRSSSATIQRGNKRQTNKRK</sequence>
<evidence type="ECO:0008006" key="10">
    <source>
        <dbReference type="Google" id="ProtNLM"/>
    </source>
</evidence>
<comment type="subcellular location">
    <subcellularLocation>
        <location evidence="1">Nucleus</location>
    </subcellularLocation>
</comment>
<feature type="compositionally biased region" description="Acidic residues" evidence="7">
    <location>
        <begin position="95"/>
        <end position="109"/>
    </location>
</feature>
<keyword evidence="9" id="KW-1185">Reference proteome</keyword>
<protein>
    <recommendedName>
        <fullName evidence="10">Chromatin modification-related protein EAF7</fullName>
    </recommendedName>
</protein>
<name>A0A8H7RAN1_9FUNG</name>
<feature type="compositionally biased region" description="Basic residues" evidence="7">
    <location>
        <begin position="228"/>
        <end position="237"/>
    </location>
</feature>
<comment type="similarity">
    <text evidence="2">Belongs to the EAF7 family.</text>
</comment>